<keyword evidence="5" id="KW-0175">Coiled coil</keyword>
<evidence type="ECO:0000256" key="6">
    <source>
        <dbReference type="SAM" id="Phobius"/>
    </source>
</evidence>
<dbReference type="Gene3D" id="1.10.1660.10">
    <property type="match status" value="1"/>
</dbReference>
<evidence type="ECO:0000313" key="9">
    <source>
        <dbReference type="Proteomes" id="UP000515860"/>
    </source>
</evidence>
<dbReference type="EMBL" id="CP060635">
    <property type="protein sequence ID" value="QNM09092.1"/>
    <property type="molecule type" value="Genomic_DNA"/>
</dbReference>
<dbReference type="AlphaFoldDB" id="A0A7G9GE60"/>
<dbReference type="CDD" id="cd00592">
    <property type="entry name" value="HTH_MerR-like"/>
    <property type="match status" value="1"/>
</dbReference>
<keyword evidence="3" id="KW-0238">DNA-binding</keyword>
<feature type="domain" description="HTH merR-type" evidence="7">
    <location>
        <begin position="1"/>
        <end position="69"/>
    </location>
</feature>
<dbReference type="InterPro" id="IPR047057">
    <property type="entry name" value="MerR_fam"/>
</dbReference>
<gene>
    <name evidence="8" type="ORF">H9Q79_01995</name>
</gene>
<feature type="transmembrane region" description="Helical" evidence="6">
    <location>
        <begin position="224"/>
        <end position="244"/>
    </location>
</feature>
<dbReference type="InterPro" id="IPR009061">
    <property type="entry name" value="DNA-bd_dom_put_sf"/>
</dbReference>
<dbReference type="GO" id="GO:0003700">
    <property type="term" value="F:DNA-binding transcription factor activity"/>
    <property type="evidence" value="ECO:0007669"/>
    <property type="project" value="InterPro"/>
</dbReference>
<evidence type="ECO:0000259" key="7">
    <source>
        <dbReference type="PROSITE" id="PS50937"/>
    </source>
</evidence>
<keyword evidence="2" id="KW-0805">Transcription regulation</keyword>
<name>A0A7G9GE60_9FIRM</name>
<dbReference type="Pfam" id="PF13411">
    <property type="entry name" value="MerR_1"/>
    <property type="match status" value="1"/>
</dbReference>
<dbReference type="PROSITE" id="PS50937">
    <property type="entry name" value="HTH_MERR_2"/>
    <property type="match status" value="1"/>
</dbReference>
<feature type="transmembrane region" description="Helical" evidence="6">
    <location>
        <begin position="139"/>
        <end position="167"/>
    </location>
</feature>
<organism evidence="8 9">
    <name type="scientific">Wansuia hejianensis</name>
    <dbReference type="NCBI Taxonomy" id="2763667"/>
    <lineage>
        <taxon>Bacteria</taxon>
        <taxon>Bacillati</taxon>
        <taxon>Bacillota</taxon>
        <taxon>Clostridia</taxon>
        <taxon>Lachnospirales</taxon>
        <taxon>Lachnospiraceae</taxon>
        <taxon>Wansuia</taxon>
    </lineage>
</organism>
<evidence type="ECO:0000256" key="5">
    <source>
        <dbReference type="SAM" id="Coils"/>
    </source>
</evidence>
<keyword evidence="6" id="KW-0812">Transmembrane</keyword>
<protein>
    <submittedName>
        <fullName evidence="8">MerR family transcriptional regulator</fullName>
    </submittedName>
</protein>
<evidence type="ECO:0000256" key="2">
    <source>
        <dbReference type="ARBA" id="ARBA00023015"/>
    </source>
</evidence>
<feature type="coiled-coil region" evidence="5">
    <location>
        <begin position="67"/>
        <end position="104"/>
    </location>
</feature>
<dbReference type="InterPro" id="IPR000551">
    <property type="entry name" value="MerR-type_HTH_dom"/>
</dbReference>
<keyword evidence="6" id="KW-1133">Transmembrane helix</keyword>
<keyword evidence="9" id="KW-1185">Reference proteome</keyword>
<dbReference type="GO" id="GO:0003677">
    <property type="term" value="F:DNA binding"/>
    <property type="evidence" value="ECO:0007669"/>
    <property type="project" value="UniProtKB-KW"/>
</dbReference>
<dbReference type="PANTHER" id="PTHR30204">
    <property type="entry name" value="REDOX-CYCLING DRUG-SENSING TRANSCRIPTIONAL ACTIVATOR SOXR"/>
    <property type="match status" value="1"/>
</dbReference>
<evidence type="ECO:0000313" key="8">
    <source>
        <dbReference type="EMBL" id="QNM09092.1"/>
    </source>
</evidence>
<reference evidence="8 9" key="1">
    <citation type="submission" date="2020-08" db="EMBL/GenBank/DDBJ databases">
        <authorList>
            <person name="Liu C."/>
            <person name="Sun Q."/>
        </authorList>
    </citation>
    <scope>NUCLEOTIDE SEQUENCE [LARGE SCALE GENOMIC DNA]</scope>
    <source>
        <strain evidence="8 9">NSJ-29</strain>
    </source>
</reference>
<keyword evidence="6" id="KW-0472">Membrane</keyword>
<evidence type="ECO:0000256" key="3">
    <source>
        <dbReference type="ARBA" id="ARBA00023125"/>
    </source>
</evidence>
<feature type="transmembrane region" description="Helical" evidence="6">
    <location>
        <begin position="187"/>
        <end position="203"/>
    </location>
</feature>
<dbReference type="KEGG" id="whj:H9Q79_01995"/>
<dbReference type="SMART" id="SM00422">
    <property type="entry name" value="HTH_MERR"/>
    <property type="match status" value="1"/>
</dbReference>
<dbReference type="PANTHER" id="PTHR30204:SF69">
    <property type="entry name" value="MERR-FAMILY TRANSCRIPTIONAL REGULATOR"/>
    <property type="match status" value="1"/>
</dbReference>
<feature type="transmembrane region" description="Helical" evidence="6">
    <location>
        <begin position="250"/>
        <end position="273"/>
    </location>
</feature>
<sequence length="278" mass="32024">MTIKEVEETTGLSRSHIRFYEKEKLFCPRRDGRNGYRDYSEEDVRAIQKIAFLRTLGIPVDGIRKVIGHEKELRQVLEEQLRSLNAQEEALKRAKELCARMIKNEENDFESFEVERYIGKLPEYWEENRRVFAADAAGFFCLWGGAVVWGLLVMASLLTAVLSYKGLPERIPVQWSGETASSLADRGWIFAYPAACVLVRFLLRPFLLQWLERRTVFRKSMADYITNYLCFVALSAEVFTLLFTKGIVRWVGVLLVADGAVLALLVFCGYRALYGRRP</sequence>
<evidence type="ECO:0000256" key="4">
    <source>
        <dbReference type="ARBA" id="ARBA00023163"/>
    </source>
</evidence>
<evidence type="ECO:0000256" key="1">
    <source>
        <dbReference type="ARBA" id="ARBA00022491"/>
    </source>
</evidence>
<proteinExistence type="predicted"/>
<dbReference type="RefSeq" id="WP_249329091.1">
    <property type="nucleotide sequence ID" value="NZ_CP060635.1"/>
</dbReference>
<accession>A0A7G9GE60</accession>
<dbReference type="SUPFAM" id="SSF46955">
    <property type="entry name" value="Putative DNA-binding domain"/>
    <property type="match status" value="1"/>
</dbReference>
<keyword evidence="1" id="KW-0678">Repressor</keyword>
<keyword evidence="4" id="KW-0804">Transcription</keyword>
<dbReference type="Proteomes" id="UP000515860">
    <property type="component" value="Chromosome"/>
</dbReference>